<feature type="region of interest" description="Disordered" evidence="1">
    <location>
        <begin position="1"/>
        <end position="21"/>
    </location>
</feature>
<reference evidence="2" key="1">
    <citation type="journal article" date="2014" name="Int. J. Syst. Evol. Microbiol.">
        <title>Complete genome sequence of Corynebacterium casei LMG S-19264T (=DSM 44701T), isolated from a smear-ripened cheese.</title>
        <authorList>
            <consortium name="US DOE Joint Genome Institute (JGI-PGF)"/>
            <person name="Walter F."/>
            <person name="Albersmeier A."/>
            <person name="Kalinowski J."/>
            <person name="Ruckert C."/>
        </authorList>
    </citation>
    <scope>NUCLEOTIDE SEQUENCE</scope>
    <source>
        <strain evidence="2">JCM 4834</strain>
    </source>
</reference>
<gene>
    <name evidence="2" type="ORF">GCM10010371_63570</name>
</gene>
<evidence type="ECO:0000313" key="2">
    <source>
        <dbReference type="EMBL" id="GGZ94979.1"/>
    </source>
</evidence>
<reference evidence="2" key="2">
    <citation type="submission" date="2020-09" db="EMBL/GenBank/DDBJ databases">
        <authorList>
            <person name="Sun Q."/>
            <person name="Ohkuma M."/>
        </authorList>
    </citation>
    <scope>NUCLEOTIDE SEQUENCE</scope>
    <source>
        <strain evidence="2">JCM 4834</strain>
    </source>
</reference>
<evidence type="ECO:0008006" key="4">
    <source>
        <dbReference type="Google" id="ProtNLM"/>
    </source>
</evidence>
<organism evidence="2 3">
    <name type="scientific">Streptomyces subrutilus</name>
    <dbReference type="NCBI Taxonomy" id="36818"/>
    <lineage>
        <taxon>Bacteria</taxon>
        <taxon>Bacillati</taxon>
        <taxon>Actinomycetota</taxon>
        <taxon>Actinomycetes</taxon>
        <taxon>Kitasatosporales</taxon>
        <taxon>Streptomycetaceae</taxon>
        <taxon>Streptomyces</taxon>
    </lineage>
</organism>
<dbReference type="Proteomes" id="UP000634660">
    <property type="component" value="Unassembled WGS sequence"/>
</dbReference>
<evidence type="ECO:0000313" key="3">
    <source>
        <dbReference type="Proteomes" id="UP000634660"/>
    </source>
</evidence>
<dbReference type="AlphaFoldDB" id="A0A918RCL6"/>
<evidence type="ECO:0000256" key="1">
    <source>
        <dbReference type="SAM" id="MobiDB-lite"/>
    </source>
</evidence>
<protein>
    <recommendedName>
        <fullName evidence="4">Rho termination factor</fullName>
    </recommendedName>
</protein>
<accession>A0A918RCL6</accession>
<proteinExistence type="predicted"/>
<name>A0A918RCL6_9ACTN</name>
<feature type="region of interest" description="Disordered" evidence="1">
    <location>
        <begin position="41"/>
        <end position="63"/>
    </location>
</feature>
<sequence>MGGKKAPAAKKRARSGPAAKGRELMALTKAELYGKAAAAGIPGRSSMHHDQLAQALSHPGRGK</sequence>
<comment type="caution">
    <text evidence="2">The sequence shown here is derived from an EMBL/GenBank/DDBJ whole genome shotgun (WGS) entry which is preliminary data.</text>
</comment>
<dbReference type="EMBL" id="BMVX01000038">
    <property type="protein sequence ID" value="GGZ94979.1"/>
    <property type="molecule type" value="Genomic_DNA"/>
</dbReference>